<keyword evidence="1" id="KW-0472">Membrane</keyword>
<evidence type="ECO:0000313" key="2">
    <source>
        <dbReference type="EMBL" id="CCQ49275.1"/>
    </source>
</evidence>
<reference evidence="2 3" key="1">
    <citation type="submission" date="2013-01" db="EMBL/GenBank/DDBJ databases">
        <authorList>
            <person name="Bench S."/>
        </authorList>
    </citation>
    <scope>NUCLEOTIDE SEQUENCE [LARGE SCALE GENOMIC DNA]</scope>
    <source>
        <strain evidence="2 3">WH 8502</strain>
    </source>
</reference>
<reference evidence="2 3" key="2">
    <citation type="submission" date="2013-09" db="EMBL/GenBank/DDBJ databases">
        <title>Whole genome comparison of six Crocosphaera watsonii strains with differing phenotypes.</title>
        <authorList>
            <person name="Bench S.R."/>
            <person name="Heller P."/>
            <person name="Frank I."/>
            <person name="Arciniega M."/>
            <person name="Shilova I.N."/>
            <person name="Zehr J.P."/>
        </authorList>
    </citation>
    <scope>NUCLEOTIDE SEQUENCE [LARGE SCALE GENOMIC DNA]</scope>
    <source>
        <strain evidence="2 3">WH 8502</strain>
    </source>
</reference>
<protein>
    <submittedName>
        <fullName evidence="2">Uncharacterized protein</fullName>
    </submittedName>
</protein>
<keyword evidence="1" id="KW-1133">Transmembrane helix</keyword>
<dbReference type="EMBL" id="CAQK01000108">
    <property type="protein sequence ID" value="CCQ49275.1"/>
    <property type="molecule type" value="Genomic_DNA"/>
</dbReference>
<feature type="transmembrane region" description="Helical" evidence="1">
    <location>
        <begin position="88"/>
        <end position="109"/>
    </location>
</feature>
<organism evidence="2 3">
    <name type="scientific">Crocosphaera watsonii WH 8502</name>
    <dbReference type="NCBI Taxonomy" id="423474"/>
    <lineage>
        <taxon>Bacteria</taxon>
        <taxon>Bacillati</taxon>
        <taxon>Cyanobacteriota</taxon>
        <taxon>Cyanophyceae</taxon>
        <taxon>Oscillatoriophycideae</taxon>
        <taxon>Chroococcales</taxon>
        <taxon>Aphanothecaceae</taxon>
        <taxon>Crocosphaera</taxon>
    </lineage>
</organism>
<comment type="caution">
    <text evidence="2">The sequence shown here is derived from an EMBL/GenBank/DDBJ whole genome shotgun (WGS) entry which is preliminary data.</text>
</comment>
<feature type="transmembrane region" description="Helical" evidence="1">
    <location>
        <begin position="21"/>
        <end position="49"/>
    </location>
</feature>
<dbReference type="Proteomes" id="UP000018348">
    <property type="component" value="Unassembled WGS sequence"/>
</dbReference>
<dbReference type="AlphaFoldDB" id="T2IAM0"/>
<evidence type="ECO:0000313" key="3">
    <source>
        <dbReference type="Proteomes" id="UP000018348"/>
    </source>
</evidence>
<accession>T2IAM0</accession>
<feature type="transmembrane region" description="Helical" evidence="1">
    <location>
        <begin position="55"/>
        <end position="76"/>
    </location>
</feature>
<sequence>MLDPSYFSKVSTFIEKEFHPLRFFSSFTASLIGATLSIIWAVSCSHLIFAGSLSPYISIGIALILISNIVTALFIASRTSLPGIIPSIQEPPVAILSVIASTIMAQSSIDNIETTFLTLIVIIIITGILSGIVFLPSFFSFRKFSSLCSLSCYWGIFSRDRLVISVGYYQKLCRN</sequence>
<proteinExistence type="predicted"/>
<gene>
    <name evidence="2" type="ORF">CWATWH8502_2024</name>
</gene>
<keyword evidence="1" id="KW-0812">Transmembrane</keyword>
<feature type="transmembrane region" description="Helical" evidence="1">
    <location>
        <begin position="115"/>
        <end position="135"/>
    </location>
</feature>
<evidence type="ECO:0000256" key="1">
    <source>
        <dbReference type="SAM" id="Phobius"/>
    </source>
</evidence>
<name>T2IAM0_CROWT</name>